<evidence type="ECO:0000256" key="1">
    <source>
        <dbReference type="SAM" id="MobiDB-lite"/>
    </source>
</evidence>
<feature type="region of interest" description="Disordered" evidence="1">
    <location>
        <begin position="39"/>
        <end position="60"/>
    </location>
</feature>
<accession>A0AB34K0Y2</accession>
<reference evidence="2 3" key="1">
    <citation type="journal article" date="2024" name="Science">
        <title>Giant polyketide synthase enzymes in the biosynthesis of giant marine polyether toxins.</title>
        <authorList>
            <person name="Fallon T.R."/>
            <person name="Shende V.V."/>
            <person name="Wierzbicki I.H."/>
            <person name="Pendleton A.L."/>
            <person name="Watervoot N.F."/>
            <person name="Auber R.P."/>
            <person name="Gonzalez D.J."/>
            <person name="Wisecaver J.H."/>
            <person name="Moore B.S."/>
        </authorList>
    </citation>
    <scope>NUCLEOTIDE SEQUENCE [LARGE SCALE GENOMIC DNA]</scope>
    <source>
        <strain evidence="2 3">12B1</strain>
    </source>
</reference>
<evidence type="ECO:0000313" key="3">
    <source>
        <dbReference type="Proteomes" id="UP001515480"/>
    </source>
</evidence>
<feature type="region of interest" description="Disordered" evidence="1">
    <location>
        <begin position="226"/>
        <end position="245"/>
    </location>
</feature>
<dbReference type="EMBL" id="JBGBPQ010000003">
    <property type="protein sequence ID" value="KAL1526751.1"/>
    <property type="molecule type" value="Genomic_DNA"/>
</dbReference>
<sequence>MARPPEEGAVQTPDDSSYYVHLDDGEGYNEYVVDIDHPEASAEEASTAAEGEWKEGKGVEGAADDEIWEGAPSPLEPHDAAWVAEFDPNLDGTSQRPPLPQEHVELIKATMATLQIAPPPWVRKMQQLQRIQLMQQQMQQLTAQEGQPAGPLVLPDGARASSLAVAEQAWAQHLQQRTPGGHLLSQETIADASPLALPLDATTGALSTPVGLASGMPGMRRKITSKQLAAERRKARSAAAATSRS</sequence>
<dbReference type="Proteomes" id="UP001515480">
    <property type="component" value="Unassembled WGS sequence"/>
</dbReference>
<feature type="region of interest" description="Disordered" evidence="1">
    <location>
        <begin position="1"/>
        <end position="23"/>
    </location>
</feature>
<proteinExistence type="predicted"/>
<evidence type="ECO:0000313" key="2">
    <source>
        <dbReference type="EMBL" id="KAL1526751.1"/>
    </source>
</evidence>
<keyword evidence="3" id="KW-1185">Reference proteome</keyword>
<dbReference type="AlphaFoldDB" id="A0AB34K0Y2"/>
<gene>
    <name evidence="2" type="ORF">AB1Y20_015447</name>
</gene>
<comment type="caution">
    <text evidence="2">The sequence shown here is derived from an EMBL/GenBank/DDBJ whole genome shotgun (WGS) entry which is preliminary data.</text>
</comment>
<name>A0AB34K0Y2_PRYPA</name>
<organism evidence="2 3">
    <name type="scientific">Prymnesium parvum</name>
    <name type="common">Toxic golden alga</name>
    <dbReference type="NCBI Taxonomy" id="97485"/>
    <lineage>
        <taxon>Eukaryota</taxon>
        <taxon>Haptista</taxon>
        <taxon>Haptophyta</taxon>
        <taxon>Prymnesiophyceae</taxon>
        <taxon>Prymnesiales</taxon>
        <taxon>Prymnesiaceae</taxon>
        <taxon>Prymnesium</taxon>
    </lineage>
</organism>
<protein>
    <submittedName>
        <fullName evidence="2">Uncharacterized protein</fullName>
    </submittedName>
</protein>